<dbReference type="GO" id="GO:0003677">
    <property type="term" value="F:DNA binding"/>
    <property type="evidence" value="ECO:0007669"/>
    <property type="project" value="InterPro"/>
</dbReference>
<dbReference type="PANTHER" id="PTHR42998:SF1">
    <property type="entry name" value="TYPE I RESTRICTION ENZYME HINDI METHYLASE SUBUNIT"/>
    <property type="match status" value="1"/>
</dbReference>
<dbReference type="AlphaFoldDB" id="A0A0M9AHZ7"/>
<protein>
    <submittedName>
        <fullName evidence="5">Putative type I restriction enzymeP M protein</fullName>
        <ecNumber evidence="5">2.1.1.72</ecNumber>
    </submittedName>
</protein>
<dbReference type="Pfam" id="PF02384">
    <property type="entry name" value="N6_Mtase"/>
    <property type="match status" value="1"/>
</dbReference>
<keyword evidence="5" id="KW-0808">Transferase</keyword>
<dbReference type="CDD" id="cd02440">
    <property type="entry name" value="AdoMet_MTases"/>
    <property type="match status" value="1"/>
</dbReference>
<dbReference type="PANTHER" id="PTHR42998">
    <property type="entry name" value="TYPE I RESTRICTION ENZYME HINDVIIP M PROTEIN-RELATED"/>
    <property type="match status" value="1"/>
</dbReference>
<dbReference type="EMBL" id="LHCI01000097">
    <property type="protein sequence ID" value="KOX91204.1"/>
    <property type="molecule type" value="Genomic_DNA"/>
</dbReference>
<dbReference type="PRINTS" id="PR00507">
    <property type="entry name" value="N12N6MTFRASE"/>
</dbReference>
<dbReference type="PATRIC" id="fig|271.14.peg.110"/>
<dbReference type="GO" id="GO:0008170">
    <property type="term" value="F:N-methyltransferase activity"/>
    <property type="evidence" value="ECO:0007669"/>
    <property type="project" value="InterPro"/>
</dbReference>
<gene>
    <name evidence="5" type="ORF">BVI061214_00056</name>
    <name evidence="4" type="ORF">BVI061214_00094</name>
</gene>
<evidence type="ECO:0000313" key="4">
    <source>
        <dbReference type="EMBL" id="KOX91204.1"/>
    </source>
</evidence>
<dbReference type="EMBL" id="LHCI01000072">
    <property type="protein sequence ID" value="KOX91235.1"/>
    <property type="molecule type" value="Genomic_DNA"/>
</dbReference>
<feature type="compositionally biased region" description="Basic and acidic residues" evidence="2">
    <location>
        <begin position="13"/>
        <end position="23"/>
    </location>
</feature>
<comment type="caution">
    <text evidence="5">The sequence shown here is derived from an EMBL/GenBank/DDBJ whole genome shotgun (WGS) entry which is preliminary data.</text>
</comment>
<sequence>MEAQGQLSQGLVEEVRSQLKEGPEQEQVVGPLVQYLLTKGYKLEQIRFGKREWRVPKSPSEAHKREKGRSYEGFPVDIAIFDTSTEDPSLPRIVIETKQPKEEAGISQLQAYMSLEPSVELGIWTNSADPSAPALFLYRGEAHPRRKLVKDIPSPGDPIVPDRVPLRYKDLTVPSQDVLRKLFSDLMDRLASEDANVVRPDDRLSELCNLILLKLDGDRRAKAEGEEAEVRWRALSTPEDTARMIREWFRNFTRVYPELFTSEEERTLRLTDRSIHLVVEALEGYRLIEAGSEAVAQAFQVLRTEALRSADGQFFTPQSVIKAGVVLTEVEWDDLVIDPACGTGGFLIEAFFNLVEKAKGDPTQAVRWAQTHLYGVDKDHVAVKLAKAVMQIGGDGSAHIFRGDSIRRHEWPKSFPHLQSELQEGRFDLVLTNPPFGKDLVVSREDLAQSGFSIHLADGGSMKKVPIGLVFLELAYWLLKPGGRVGIVLPETYFFSRSYRWVMDWLRPRLRPLVVANIPMEAFQQYARAKTSFFVFEKLASEPDLEAPVLFLNPHTCGIGPDGKDIPDNELWEHVLLSKKGELPPGAVQVRLGEVYRRGVLVPRYYDPRYEEPLNRLLEEKGLEGVSLGELVERGFLEYRFGHGSPDRLNRRGEVPYIKVSDLRAGRVNVNPTNLVPREVARRLWRGEESGLRAWDLLTPIRASSNIGEFAVLLPGEEERVLTKEVLVLRSTEEGEREGYTPFYLFWALSLRAVRESWRRVTLMQTNREDVGDYWKEVRIPKPKSPSWAEEVSRPVREYLEGLVQAQRGLLGLRAQEEEGFTFVPFLRPPSVGDKESENNPGGNTST</sequence>
<dbReference type="SUPFAM" id="SSF53335">
    <property type="entry name" value="S-adenosyl-L-methionine-dependent methyltransferases"/>
    <property type="match status" value="1"/>
</dbReference>
<dbReference type="InterPro" id="IPR029063">
    <property type="entry name" value="SAM-dependent_MTases_sf"/>
</dbReference>
<reference evidence="5 6" key="1">
    <citation type="submission" date="2015-07" db="EMBL/GenBank/DDBJ databases">
        <authorList>
            <person name="Noorani M."/>
        </authorList>
    </citation>
    <scope>NUCLEOTIDE SEQUENCE [LARGE SCALE GENOMIC DNA]</scope>
    <source>
        <strain evidence="6">ATCC 25104 / DSM 625 / JCM 10724 / NBRC 103206 / NCIMB 11243 / YT-1</strain>
        <strain evidence="5">YT-1</strain>
    </source>
</reference>
<feature type="domain" description="DNA methylase adenine-specific" evidence="3">
    <location>
        <begin position="308"/>
        <end position="497"/>
    </location>
</feature>
<dbReference type="GO" id="GO:0009307">
    <property type="term" value="P:DNA restriction-modification system"/>
    <property type="evidence" value="ECO:0007669"/>
    <property type="project" value="UniProtKB-KW"/>
</dbReference>
<evidence type="ECO:0000256" key="1">
    <source>
        <dbReference type="ARBA" id="ARBA00022747"/>
    </source>
</evidence>
<accession>A0A0M9AHZ7</accession>
<proteinExistence type="predicted"/>
<feature type="region of interest" description="Disordered" evidence="2">
    <location>
        <begin position="828"/>
        <end position="847"/>
    </location>
</feature>
<keyword evidence="1" id="KW-0680">Restriction system</keyword>
<dbReference type="InterPro" id="IPR002052">
    <property type="entry name" value="DNA_methylase_N6_adenine_CS"/>
</dbReference>
<evidence type="ECO:0000313" key="5">
    <source>
        <dbReference type="EMBL" id="KOX91235.1"/>
    </source>
</evidence>
<dbReference type="InterPro" id="IPR052916">
    <property type="entry name" value="Type-I_RE_MTase_Subunit"/>
</dbReference>
<feature type="region of interest" description="Disordered" evidence="2">
    <location>
        <begin position="1"/>
        <end position="23"/>
    </location>
</feature>
<dbReference type="Gene3D" id="3.40.50.150">
    <property type="entry name" value="Vaccinia Virus protein VP39"/>
    <property type="match status" value="1"/>
</dbReference>
<dbReference type="EC" id="2.1.1.72" evidence="5"/>
<evidence type="ECO:0000259" key="3">
    <source>
        <dbReference type="Pfam" id="PF02384"/>
    </source>
</evidence>
<organism evidence="5 6">
    <name type="scientific">Thermus aquaticus</name>
    <dbReference type="NCBI Taxonomy" id="271"/>
    <lineage>
        <taxon>Bacteria</taxon>
        <taxon>Thermotogati</taxon>
        <taxon>Deinococcota</taxon>
        <taxon>Deinococci</taxon>
        <taxon>Thermales</taxon>
        <taxon>Thermaceae</taxon>
        <taxon>Thermus</taxon>
    </lineage>
</organism>
<evidence type="ECO:0000256" key="2">
    <source>
        <dbReference type="SAM" id="MobiDB-lite"/>
    </source>
</evidence>
<keyword evidence="5" id="KW-0489">Methyltransferase</keyword>
<dbReference type="PROSITE" id="PS00092">
    <property type="entry name" value="N6_MTASE"/>
    <property type="match status" value="1"/>
</dbReference>
<dbReference type="InterPro" id="IPR003356">
    <property type="entry name" value="DNA_methylase_A-5"/>
</dbReference>
<dbReference type="GO" id="GO:0032259">
    <property type="term" value="P:methylation"/>
    <property type="evidence" value="ECO:0007669"/>
    <property type="project" value="UniProtKB-KW"/>
</dbReference>
<name>A0A0M9AHZ7_THEAQ</name>
<evidence type="ECO:0000313" key="6">
    <source>
        <dbReference type="Proteomes" id="UP000037685"/>
    </source>
</evidence>
<dbReference type="GO" id="GO:0009007">
    <property type="term" value="F:site-specific DNA-methyltransferase (adenine-specific) activity"/>
    <property type="evidence" value="ECO:0007669"/>
    <property type="project" value="UniProtKB-EC"/>
</dbReference>
<dbReference type="Proteomes" id="UP000037685">
    <property type="component" value="Unassembled WGS sequence"/>
</dbReference>